<accession>A0A150PRQ9</accession>
<feature type="region of interest" description="Disordered" evidence="6">
    <location>
        <begin position="142"/>
        <end position="164"/>
    </location>
</feature>
<dbReference type="PANTHER" id="PTHR37418">
    <property type="entry name" value="3-KETO-5-AMINOHEXANOATE CLEAVAGE ENZYME-RELATED"/>
    <property type="match status" value="1"/>
</dbReference>
<evidence type="ECO:0000256" key="1">
    <source>
        <dbReference type="ARBA" id="ARBA00001947"/>
    </source>
</evidence>
<dbReference type="PANTHER" id="PTHR37418:SF2">
    <property type="entry name" value="3-KETO-5-AMINOHEXANOATE CLEAVAGE ENZYME"/>
    <property type="match status" value="1"/>
</dbReference>
<evidence type="ECO:0000256" key="5">
    <source>
        <dbReference type="PROSITE-ProRule" id="PRU01106"/>
    </source>
</evidence>
<gene>
    <name evidence="8" type="ORF">BE08_28880</name>
</gene>
<dbReference type="GO" id="GO:0046872">
    <property type="term" value="F:metal ion binding"/>
    <property type="evidence" value="ECO:0007669"/>
    <property type="project" value="UniProtKB-KW"/>
</dbReference>
<comment type="cofactor">
    <cofactor evidence="1">
        <name>Zn(2+)</name>
        <dbReference type="ChEBI" id="CHEBI:29105"/>
    </cofactor>
</comment>
<sequence>MSTGVGLTVTLRVRMGAHDAHYAGELCDGARILALFGDVATELLIRLDGDEGLFRAYEAVEFLAPVRAGDFIEATGVVTKVGTTSRTMAFEARKVVASVREPGVAPSAADALAEPIVVCRALGTCVVPKELQRRPRLVLPALSAPPPDHAQLPEPRPIITPPPRVIVTPPNSALILTAAIVGAETTRAQTPHLPVTARELADEAARCRDAGAAVIHLHVRNPDGSPSQSRALFAEAISAIQETTDVVIQTSTGGAVGMGVDERAQPLLCRPEMATLNCGTLNFGDGIFDNTRPLIRDMAARIREAGSVPELECYEVGHIHEALSLFAEGLLEEPLHFQFVLGVPGGIAAREDVLRFMISQIPRGATWGVAAVGRHQRPMTELAMRLGGHARVGLEDNIYLDKGVLAEGSAPLVARAAAFARSVGREVVDPDRARQLLGIRPRGAAALPGAIGGGSALAQG</sequence>
<keyword evidence="3" id="KW-0479">Metal-binding</keyword>
<evidence type="ECO:0000259" key="7">
    <source>
        <dbReference type="PROSITE" id="PS51770"/>
    </source>
</evidence>
<dbReference type="InterPro" id="IPR008567">
    <property type="entry name" value="BKACE"/>
</dbReference>
<protein>
    <recommendedName>
        <fullName evidence="7">HotDog ACOT-type domain-containing protein</fullName>
    </recommendedName>
</protein>
<evidence type="ECO:0000256" key="3">
    <source>
        <dbReference type="ARBA" id="ARBA00022723"/>
    </source>
</evidence>
<dbReference type="EMBL" id="JELY01000703">
    <property type="protein sequence ID" value="KYF58441.1"/>
    <property type="molecule type" value="Genomic_DNA"/>
</dbReference>
<dbReference type="InterPro" id="IPR029069">
    <property type="entry name" value="HotDog_dom_sf"/>
</dbReference>
<dbReference type="Pfam" id="PF05853">
    <property type="entry name" value="BKACE"/>
    <property type="match status" value="1"/>
</dbReference>
<comment type="caution">
    <text evidence="8">The sequence shown here is derived from an EMBL/GenBank/DDBJ whole genome shotgun (WGS) entry which is preliminary data.</text>
</comment>
<proteinExistence type="predicted"/>
<dbReference type="Pfam" id="PF03061">
    <property type="entry name" value="4HBT"/>
    <property type="match status" value="1"/>
</dbReference>
<dbReference type="InterPro" id="IPR006683">
    <property type="entry name" value="Thioestr_dom"/>
</dbReference>
<evidence type="ECO:0000256" key="2">
    <source>
        <dbReference type="ARBA" id="ARBA00022679"/>
    </source>
</evidence>
<keyword evidence="4" id="KW-0862">Zinc</keyword>
<dbReference type="Proteomes" id="UP000075420">
    <property type="component" value="Unassembled WGS sequence"/>
</dbReference>
<dbReference type="InterPro" id="IPR033120">
    <property type="entry name" value="HOTDOG_ACOT"/>
</dbReference>
<dbReference type="Gene3D" id="3.20.20.70">
    <property type="entry name" value="Aldolase class I"/>
    <property type="match status" value="1"/>
</dbReference>
<keyword evidence="2" id="KW-0808">Transferase</keyword>
<evidence type="ECO:0000256" key="4">
    <source>
        <dbReference type="ARBA" id="ARBA00022833"/>
    </source>
</evidence>
<name>A0A150PRQ9_SORCE</name>
<reference evidence="8 9" key="1">
    <citation type="submission" date="2014-02" db="EMBL/GenBank/DDBJ databases">
        <title>The small core and large imbalanced accessory genome model reveals a collaborative survival strategy of Sorangium cellulosum strains in nature.</title>
        <authorList>
            <person name="Han K."/>
            <person name="Peng R."/>
            <person name="Blom J."/>
            <person name="Li Y.-Z."/>
        </authorList>
    </citation>
    <scope>NUCLEOTIDE SEQUENCE [LARGE SCALE GENOMIC DNA]</scope>
    <source>
        <strain evidence="8 9">So0157-25</strain>
    </source>
</reference>
<organism evidence="8 9">
    <name type="scientific">Sorangium cellulosum</name>
    <name type="common">Polyangium cellulosum</name>
    <dbReference type="NCBI Taxonomy" id="56"/>
    <lineage>
        <taxon>Bacteria</taxon>
        <taxon>Pseudomonadati</taxon>
        <taxon>Myxococcota</taxon>
        <taxon>Polyangia</taxon>
        <taxon>Polyangiales</taxon>
        <taxon>Polyangiaceae</taxon>
        <taxon>Sorangium</taxon>
    </lineage>
</organism>
<feature type="domain" description="HotDog ACOT-type" evidence="7">
    <location>
        <begin position="5"/>
        <end position="131"/>
    </location>
</feature>
<keyword evidence="5" id="KW-0378">Hydrolase</keyword>
<feature type="compositionally biased region" description="Pro residues" evidence="6">
    <location>
        <begin position="143"/>
        <end position="164"/>
    </location>
</feature>
<dbReference type="Gene3D" id="3.10.129.10">
    <property type="entry name" value="Hotdog Thioesterase"/>
    <property type="match status" value="1"/>
</dbReference>
<dbReference type="AlphaFoldDB" id="A0A150PRQ9"/>
<dbReference type="PROSITE" id="PS51770">
    <property type="entry name" value="HOTDOG_ACOT"/>
    <property type="match status" value="1"/>
</dbReference>
<dbReference type="GO" id="GO:0016790">
    <property type="term" value="F:thiolester hydrolase activity"/>
    <property type="evidence" value="ECO:0007669"/>
    <property type="project" value="UniProtKB-ARBA"/>
</dbReference>
<evidence type="ECO:0000313" key="9">
    <source>
        <dbReference type="Proteomes" id="UP000075420"/>
    </source>
</evidence>
<evidence type="ECO:0000256" key="6">
    <source>
        <dbReference type="SAM" id="MobiDB-lite"/>
    </source>
</evidence>
<dbReference type="GO" id="GO:0043720">
    <property type="term" value="F:3-keto-5-aminohexanoate cleavage activity"/>
    <property type="evidence" value="ECO:0007669"/>
    <property type="project" value="InterPro"/>
</dbReference>
<dbReference type="SUPFAM" id="SSF54637">
    <property type="entry name" value="Thioesterase/thiol ester dehydrase-isomerase"/>
    <property type="match status" value="1"/>
</dbReference>
<evidence type="ECO:0000313" key="8">
    <source>
        <dbReference type="EMBL" id="KYF58441.1"/>
    </source>
</evidence>
<dbReference type="InterPro" id="IPR013785">
    <property type="entry name" value="Aldolase_TIM"/>
</dbReference>